<dbReference type="Pfam" id="PF12937">
    <property type="entry name" value="F-box-like"/>
    <property type="match status" value="1"/>
</dbReference>
<gene>
    <name evidence="4" type="primary">LOC106811634</name>
</gene>
<organism evidence="3 4">
    <name type="scientific">Priapulus caudatus</name>
    <name type="common">Priapulid worm</name>
    <dbReference type="NCBI Taxonomy" id="37621"/>
    <lineage>
        <taxon>Eukaryota</taxon>
        <taxon>Metazoa</taxon>
        <taxon>Ecdysozoa</taxon>
        <taxon>Scalidophora</taxon>
        <taxon>Priapulida</taxon>
        <taxon>Priapulimorpha</taxon>
        <taxon>Priapulimorphida</taxon>
        <taxon>Priapulidae</taxon>
        <taxon>Priapulus</taxon>
    </lineage>
</organism>
<protein>
    <submittedName>
        <fullName evidence="4">Uncharacterized protein LOC106811634</fullName>
    </submittedName>
</protein>
<dbReference type="InterPro" id="IPR050113">
    <property type="entry name" value="Ub_conjugating_enzyme"/>
</dbReference>
<feature type="domain" description="UBC core" evidence="1">
    <location>
        <begin position="214"/>
        <end position="360"/>
    </location>
</feature>
<dbReference type="GeneID" id="106811634"/>
<dbReference type="Proteomes" id="UP000695022">
    <property type="component" value="Unplaced"/>
</dbReference>
<dbReference type="Pfam" id="PF00179">
    <property type="entry name" value="UQ_con"/>
    <property type="match status" value="1"/>
</dbReference>
<reference evidence="4" key="1">
    <citation type="submission" date="2025-08" db="UniProtKB">
        <authorList>
            <consortium name="RefSeq"/>
        </authorList>
    </citation>
    <scope>IDENTIFICATION</scope>
</reference>
<sequence>MALRDDGLDYRNDACAACDGYYGPSFSLPVCGTCHAFLYPDHPALPEDSLLLAEKDDSGDSGTEEPTEFFDYKSRRNQVAYVQQVVPPKTDKLAEKIAALTSPREKDKVADGLVDSLPPEVLLVVFSYLNDISLYNVSRVCRRWRHLLAAETTQEQWRRHTEARWPLFKPFYRITCWRRLFSKLLESTPCLLCLEQMSDQVAYQLDSPQEESKWRCNRLRNELKTLKQDPPEGIEATPLDRACCHWQASIMGPRESPYEGGKFHVYLQIPDGYPMRPPVVRFLTKIFHPNISRHGDVGIDSIHHNWTLALTISKVLISIQSLLTDPYTQVCMEREIGTLYERDKSAFEETARDWTWKHAMHDAFMPTTADFWATVMSAGRQHVE</sequence>
<dbReference type="Gene3D" id="3.10.110.10">
    <property type="entry name" value="Ubiquitin Conjugating Enzyme"/>
    <property type="match status" value="1"/>
</dbReference>
<dbReference type="InterPro" id="IPR016135">
    <property type="entry name" value="UBQ-conjugating_enzyme/RWD"/>
</dbReference>
<dbReference type="PROSITE" id="PS50181">
    <property type="entry name" value="FBOX"/>
    <property type="match status" value="1"/>
</dbReference>
<dbReference type="RefSeq" id="XP_014670858.1">
    <property type="nucleotide sequence ID" value="XM_014815372.1"/>
</dbReference>
<accession>A0ABM1EF87</accession>
<name>A0ABM1EF87_PRICU</name>
<evidence type="ECO:0000259" key="2">
    <source>
        <dbReference type="PROSITE" id="PS50181"/>
    </source>
</evidence>
<dbReference type="CDD" id="cd23826">
    <property type="entry name" value="UEV_Morgue-like"/>
    <property type="match status" value="1"/>
</dbReference>
<keyword evidence="3" id="KW-1185">Reference proteome</keyword>
<dbReference type="InterPro" id="IPR001810">
    <property type="entry name" value="F-box_dom"/>
</dbReference>
<dbReference type="SUPFAM" id="SSF54495">
    <property type="entry name" value="UBC-like"/>
    <property type="match status" value="1"/>
</dbReference>
<dbReference type="InterPro" id="IPR000608">
    <property type="entry name" value="UBC"/>
</dbReference>
<dbReference type="PANTHER" id="PTHR24067">
    <property type="entry name" value="UBIQUITIN-CONJUGATING ENZYME E2"/>
    <property type="match status" value="1"/>
</dbReference>
<evidence type="ECO:0000313" key="4">
    <source>
        <dbReference type="RefSeq" id="XP_014670858.1"/>
    </source>
</evidence>
<dbReference type="SMART" id="SM00212">
    <property type="entry name" value="UBCc"/>
    <property type="match status" value="1"/>
</dbReference>
<dbReference type="CDD" id="cd09917">
    <property type="entry name" value="F-box_SF"/>
    <property type="match status" value="1"/>
</dbReference>
<dbReference type="InterPro" id="IPR036047">
    <property type="entry name" value="F-box-like_dom_sf"/>
</dbReference>
<dbReference type="PROSITE" id="PS50127">
    <property type="entry name" value="UBC_2"/>
    <property type="match status" value="1"/>
</dbReference>
<evidence type="ECO:0000259" key="1">
    <source>
        <dbReference type="PROSITE" id="PS50127"/>
    </source>
</evidence>
<dbReference type="SUPFAM" id="SSF81383">
    <property type="entry name" value="F-box domain"/>
    <property type="match status" value="1"/>
</dbReference>
<dbReference type="Gene3D" id="1.20.1280.50">
    <property type="match status" value="1"/>
</dbReference>
<proteinExistence type="predicted"/>
<evidence type="ECO:0000313" key="3">
    <source>
        <dbReference type="Proteomes" id="UP000695022"/>
    </source>
</evidence>
<dbReference type="SMART" id="SM00256">
    <property type="entry name" value="FBOX"/>
    <property type="match status" value="1"/>
</dbReference>
<feature type="domain" description="F-box" evidence="2">
    <location>
        <begin position="111"/>
        <end position="160"/>
    </location>
</feature>